<evidence type="ECO:0000313" key="8">
    <source>
        <dbReference type="Proteomes" id="UP000321353"/>
    </source>
</evidence>
<dbReference type="PANTHER" id="PTHR30250">
    <property type="entry name" value="PST FAMILY PREDICTED COLANIC ACID TRANSPORTER"/>
    <property type="match status" value="1"/>
</dbReference>
<keyword evidence="4 6" id="KW-1133">Transmembrane helix</keyword>
<dbReference type="GO" id="GO:0005886">
    <property type="term" value="C:plasma membrane"/>
    <property type="evidence" value="ECO:0007669"/>
    <property type="project" value="UniProtKB-SubCell"/>
</dbReference>
<dbReference type="InterPro" id="IPR050833">
    <property type="entry name" value="Poly_Biosynth_Transport"/>
</dbReference>
<keyword evidence="2" id="KW-1003">Cell membrane</keyword>
<proteinExistence type="predicted"/>
<evidence type="ECO:0000256" key="1">
    <source>
        <dbReference type="ARBA" id="ARBA00004651"/>
    </source>
</evidence>
<dbReference type="AlphaFoldDB" id="A0A5B9MHA6"/>
<feature type="transmembrane region" description="Helical" evidence="6">
    <location>
        <begin position="225"/>
        <end position="251"/>
    </location>
</feature>
<feature type="transmembrane region" description="Helical" evidence="6">
    <location>
        <begin position="182"/>
        <end position="204"/>
    </location>
</feature>
<dbReference type="KEGG" id="smam:Mal15_34340"/>
<protein>
    <submittedName>
        <fullName evidence="7">MurJ-like flippase</fullName>
    </submittedName>
</protein>
<organism evidence="7 8">
    <name type="scientific">Stieleria maiorica</name>
    <dbReference type="NCBI Taxonomy" id="2795974"/>
    <lineage>
        <taxon>Bacteria</taxon>
        <taxon>Pseudomonadati</taxon>
        <taxon>Planctomycetota</taxon>
        <taxon>Planctomycetia</taxon>
        <taxon>Pirellulales</taxon>
        <taxon>Pirellulaceae</taxon>
        <taxon>Stieleria</taxon>
    </lineage>
</organism>
<dbReference type="EMBL" id="CP036264">
    <property type="protein sequence ID" value="QEF99370.1"/>
    <property type="molecule type" value="Genomic_DNA"/>
</dbReference>
<feature type="transmembrane region" description="Helical" evidence="6">
    <location>
        <begin position="97"/>
        <end position="116"/>
    </location>
</feature>
<evidence type="ECO:0000256" key="2">
    <source>
        <dbReference type="ARBA" id="ARBA00022475"/>
    </source>
</evidence>
<name>A0A5B9MHA6_9BACT</name>
<evidence type="ECO:0000256" key="6">
    <source>
        <dbReference type="SAM" id="Phobius"/>
    </source>
</evidence>
<dbReference type="PANTHER" id="PTHR30250:SF11">
    <property type="entry name" value="O-ANTIGEN TRANSPORTER-RELATED"/>
    <property type="match status" value="1"/>
</dbReference>
<dbReference type="RefSeq" id="WP_147868772.1">
    <property type="nucleotide sequence ID" value="NZ_CP036264.1"/>
</dbReference>
<keyword evidence="5 6" id="KW-0472">Membrane</keyword>
<feature type="transmembrane region" description="Helical" evidence="6">
    <location>
        <begin position="394"/>
        <end position="415"/>
    </location>
</feature>
<accession>A0A5B9MHA6</accession>
<dbReference type="Proteomes" id="UP000321353">
    <property type="component" value="Chromosome"/>
</dbReference>
<gene>
    <name evidence="7" type="ORF">Mal15_34340</name>
</gene>
<keyword evidence="3 6" id="KW-0812">Transmembrane</keyword>
<feature type="transmembrane region" description="Helical" evidence="6">
    <location>
        <begin position="122"/>
        <end position="139"/>
    </location>
</feature>
<feature type="transmembrane region" description="Helical" evidence="6">
    <location>
        <begin position="336"/>
        <end position="357"/>
    </location>
</feature>
<feature type="transmembrane region" description="Helical" evidence="6">
    <location>
        <begin position="369"/>
        <end position="388"/>
    </location>
</feature>
<feature type="transmembrane region" description="Helical" evidence="6">
    <location>
        <begin position="48"/>
        <end position="76"/>
    </location>
</feature>
<feature type="transmembrane region" description="Helical" evidence="6">
    <location>
        <begin position="300"/>
        <end position="330"/>
    </location>
</feature>
<evidence type="ECO:0000256" key="3">
    <source>
        <dbReference type="ARBA" id="ARBA00022692"/>
    </source>
</evidence>
<feature type="transmembrane region" description="Helical" evidence="6">
    <location>
        <begin position="151"/>
        <end position="176"/>
    </location>
</feature>
<comment type="subcellular location">
    <subcellularLocation>
        <location evidence="1">Cell membrane</location>
        <topology evidence="1">Multi-pass membrane protein</topology>
    </subcellularLocation>
</comment>
<sequence>MKAAELSQRLRGAARGDTMLSLLDQVIVSGTRFATTVMVGRFGSESELGYYSLAFSVFVLLVGFQESLISIPYTVFVKRLSPDDQCKYGASSLGQAIGLNLIAMLVLLIACVLLQVTSGATGMIGLLWLLVALLPFLMLREFARRMAFAQLHVPTAMALDLAVSVLQLGGLAALALADQMTAGAAFLVSGIAAGLAGLIWLILVRSGFDWDRARFRSDWIRNVRFGKWVTGAQMTSVLQTYFAHWLLAAVIDERATGIYAACMTVVMLSNPFILGMSNVLSPKAAHAFAAGGAAAAASLVWRFTAVMLSILSVFAVLVGVFGNAIVVWIFDQQYGGHGIAILVLASGTIALGAGYSLASGLRAINRPAANFWAGIWGLAVTVVISSALVHRASILGTSLGLVGGFYVTAVYRLVAFRAAIAEMCRGEDPEGASASST</sequence>
<reference evidence="7 8" key="1">
    <citation type="submission" date="2019-02" db="EMBL/GenBank/DDBJ databases">
        <title>Planctomycetal bacteria perform biofilm scaping via a novel small molecule.</title>
        <authorList>
            <person name="Jeske O."/>
            <person name="Boedeker C."/>
            <person name="Wiegand S."/>
            <person name="Breitling P."/>
            <person name="Kallscheuer N."/>
            <person name="Jogler M."/>
            <person name="Rohde M."/>
            <person name="Petersen J."/>
            <person name="Medema M.H."/>
            <person name="Surup F."/>
            <person name="Jogler C."/>
        </authorList>
    </citation>
    <scope>NUCLEOTIDE SEQUENCE [LARGE SCALE GENOMIC DNA]</scope>
    <source>
        <strain evidence="7 8">Mal15</strain>
    </source>
</reference>
<feature type="transmembrane region" description="Helical" evidence="6">
    <location>
        <begin position="257"/>
        <end position="280"/>
    </location>
</feature>
<evidence type="ECO:0000313" key="7">
    <source>
        <dbReference type="EMBL" id="QEF99370.1"/>
    </source>
</evidence>
<evidence type="ECO:0000256" key="4">
    <source>
        <dbReference type="ARBA" id="ARBA00022989"/>
    </source>
</evidence>
<keyword evidence="8" id="KW-1185">Reference proteome</keyword>
<evidence type="ECO:0000256" key="5">
    <source>
        <dbReference type="ARBA" id="ARBA00023136"/>
    </source>
</evidence>